<keyword evidence="6" id="KW-1185">Reference proteome</keyword>
<dbReference type="EC" id="3.1.1.-" evidence="3"/>
<dbReference type="Pfam" id="PF00135">
    <property type="entry name" value="COesterase"/>
    <property type="match status" value="1"/>
</dbReference>
<dbReference type="PROSITE" id="PS00122">
    <property type="entry name" value="CARBOXYLESTERASE_B_1"/>
    <property type="match status" value="1"/>
</dbReference>
<evidence type="ECO:0000259" key="4">
    <source>
        <dbReference type="Pfam" id="PF00135"/>
    </source>
</evidence>
<gene>
    <name evidence="5" type="ORF">JOF56_001435</name>
</gene>
<protein>
    <recommendedName>
        <fullName evidence="3">Carboxylic ester hydrolase</fullName>
        <ecNumber evidence="3">3.1.1.-</ecNumber>
    </recommendedName>
</protein>
<dbReference type="InterPro" id="IPR019826">
    <property type="entry name" value="Carboxylesterase_B_AS"/>
</dbReference>
<accession>A0ABS4TAA9</accession>
<dbReference type="PANTHER" id="PTHR11559">
    <property type="entry name" value="CARBOXYLESTERASE"/>
    <property type="match status" value="1"/>
</dbReference>
<evidence type="ECO:0000313" key="5">
    <source>
        <dbReference type="EMBL" id="MBP2321050.1"/>
    </source>
</evidence>
<comment type="caution">
    <text evidence="5">The sequence shown here is derived from an EMBL/GenBank/DDBJ whole genome shotgun (WGS) entry which is preliminary data.</text>
</comment>
<evidence type="ECO:0000313" key="6">
    <source>
        <dbReference type="Proteomes" id="UP001519332"/>
    </source>
</evidence>
<evidence type="ECO:0000256" key="1">
    <source>
        <dbReference type="ARBA" id="ARBA00005964"/>
    </source>
</evidence>
<dbReference type="EMBL" id="JAGINW010000001">
    <property type="protein sequence ID" value="MBP2321050.1"/>
    <property type="molecule type" value="Genomic_DNA"/>
</dbReference>
<organism evidence="5 6">
    <name type="scientific">Kibdelosporangium banguiense</name>
    <dbReference type="NCBI Taxonomy" id="1365924"/>
    <lineage>
        <taxon>Bacteria</taxon>
        <taxon>Bacillati</taxon>
        <taxon>Actinomycetota</taxon>
        <taxon>Actinomycetes</taxon>
        <taxon>Pseudonocardiales</taxon>
        <taxon>Pseudonocardiaceae</taxon>
        <taxon>Kibdelosporangium</taxon>
    </lineage>
</organism>
<evidence type="ECO:0000256" key="2">
    <source>
        <dbReference type="ARBA" id="ARBA00022801"/>
    </source>
</evidence>
<reference evidence="5 6" key="1">
    <citation type="submission" date="2021-03" db="EMBL/GenBank/DDBJ databases">
        <title>Sequencing the genomes of 1000 actinobacteria strains.</title>
        <authorList>
            <person name="Klenk H.-P."/>
        </authorList>
    </citation>
    <scope>NUCLEOTIDE SEQUENCE [LARGE SCALE GENOMIC DNA]</scope>
    <source>
        <strain evidence="5 6">DSM 46670</strain>
    </source>
</reference>
<name>A0ABS4TAA9_9PSEU</name>
<proteinExistence type="inferred from homology"/>
<dbReference type="SUPFAM" id="SSF53474">
    <property type="entry name" value="alpha/beta-Hydrolases"/>
    <property type="match status" value="1"/>
</dbReference>
<sequence>MAVVTIRQGRLSGLQRDDHVVWRGIPYAQPPVGELRWRAPRVATPWTGTWPATDFGPQSLQPQEIGVTPAPSSEDCLYLNVCAPVGTPPSGGWPVLFWLHGGGFRTGSGIQAGEGEAFAQAGIVVVTVNYRLGALGWAYLAGIFGPGESDAGVCGMLDQIAALRWVRDNIGAFGGNPQRITVYGVSAGAKSVGNLMASPMARNMFSQAIISSGGDHVATAEQGTMIAQRLVDELGTRHLRSVPGEEILAAQERILTGMAAVWLWRPTLHPKVLPAMPTSLIATGSAAGIRLMIGHNGNEAATFAAFLGDEATAPADEVFTSIFGDNKILDTYRDTRGADAARIAAMSDERYGIPTQRLADAQALHSRVYRYRIDIAQPGVPEFLDGAHGMELGMVWNPPGAAETPSPRKIAAAQIHESWVSFIGDGIPFGTGLPTWPPYGPTRPVLVFDEDSHVEVDPNRRERLAWGDISWQPGTWFPL</sequence>
<keyword evidence="2 3" id="KW-0378">Hydrolase</keyword>
<feature type="domain" description="Carboxylesterase type B" evidence="4">
    <location>
        <begin position="3"/>
        <end position="447"/>
    </location>
</feature>
<dbReference type="InterPro" id="IPR050309">
    <property type="entry name" value="Type-B_Carboxylest/Lipase"/>
</dbReference>
<dbReference type="Gene3D" id="3.40.50.1820">
    <property type="entry name" value="alpha/beta hydrolase"/>
    <property type="match status" value="1"/>
</dbReference>
<dbReference type="Proteomes" id="UP001519332">
    <property type="component" value="Unassembled WGS sequence"/>
</dbReference>
<dbReference type="GO" id="GO:0016787">
    <property type="term" value="F:hydrolase activity"/>
    <property type="evidence" value="ECO:0007669"/>
    <property type="project" value="UniProtKB-KW"/>
</dbReference>
<dbReference type="RefSeq" id="WP_209635675.1">
    <property type="nucleotide sequence ID" value="NZ_JAGINW010000001.1"/>
</dbReference>
<dbReference type="InterPro" id="IPR002018">
    <property type="entry name" value="CarbesteraseB"/>
</dbReference>
<evidence type="ECO:0000256" key="3">
    <source>
        <dbReference type="RuleBase" id="RU361235"/>
    </source>
</evidence>
<comment type="similarity">
    <text evidence="1 3">Belongs to the type-B carboxylesterase/lipase family.</text>
</comment>
<dbReference type="InterPro" id="IPR029058">
    <property type="entry name" value="AB_hydrolase_fold"/>
</dbReference>